<dbReference type="NCBIfam" id="TIGR02201">
    <property type="entry name" value="heptsyl_trn_III"/>
    <property type="match status" value="1"/>
</dbReference>
<dbReference type="GO" id="GO:0005829">
    <property type="term" value="C:cytosol"/>
    <property type="evidence" value="ECO:0007669"/>
    <property type="project" value="TreeGrafter"/>
</dbReference>
<dbReference type="GO" id="GO:0008713">
    <property type="term" value="F:ADP-heptose-lipopolysaccharide heptosyltransferase activity"/>
    <property type="evidence" value="ECO:0007669"/>
    <property type="project" value="TreeGrafter"/>
</dbReference>
<evidence type="ECO:0000256" key="2">
    <source>
        <dbReference type="ARBA" id="ARBA00022679"/>
    </source>
</evidence>
<evidence type="ECO:0000256" key="1">
    <source>
        <dbReference type="ARBA" id="ARBA00022676"/>
    </source>
</evidence>
<name>A0AA36XKZ6_9NEIS</name>
<dbReference type="Proteomes" id="UP000004982">
    <property type="component" value="Unassembled WGS sequence"/>
</dbReference>
<dbReference type="InterPro" id="IPR002201">
    <property type="entry name" value="Glyco_trans_9"/>
</dbReference>
<evidence type="ECO:0000313" key="4">
    <source>
        <dbReference type="EMBL" id="UNV84325.1"/>
    </source>
</evidence>
<proteinExistence type="predicted"/>
<dbReference type="Proteomes" id="UP000829455">
    <property type="component" value="Chromosome"/>
</dbReference>
<dbReference type="Gene3D" id="3.40.50.2000">
    <property type="entry name" value="Glycogen Phosphorylase B"/>
    <property type="match status" value="2"/>
</dbReference>
<reference evidence="4 6" key="2">
    <citation type="submission" date="2022-03" db="EMBL/GenBank/DDBJ databases">
        <title>Genome sequencing of Neisseria macacae.</title>
        <authorList>
            <person name="Baek M.-G."/>
        </authorList>
    </citation>
    <scope>NUCLEOTIDE SEQUENCE [LARGE SCALE GENOMIC DNA]</scope>
    <source>
        <strain evidence="4 6">ATCC 33926</strain>
    </source>
</reference>
<keyword evidence="6" id="KW-1185">Reference proteome</keyword>
<dbReference type="InterPro" id="IPR011916">
    <property type="entry name" value="LipoPS_heptosylTferase-III"/>
</dbReference>
<dbReference type="PANTHER" id="PTHR30160">
    <property type="entry name" value="TETRAACYLDISACCHARIDE 4'-KINASE-RELATED"/>
    <property type="match status" value="1"/>
</dbReference>
<dbReference type="RefSeq" id="WP_003777388.1">
    <property type="nucleotide sequence ID" value="NZ_CP094241.1"/>
</dbReference>
<dbReference type="PANTHER" id="PTHR30160:SF1">
    <property type="entry name" value="LIPOPOLYSACCHARIDE 1,2-N-ACETYLGLUCOSAMINETRANSFERASE-RELATED"/>
    <property type="match status" value="1"/>
</dbReference>
<dbReference type="InterPro" id="IPR051199">
    <property type="entry name" value="LPS_LOS_Heptosyltrfase"/>
</dbReference>
<reference evidence="3 5" key="1">
    <citation type="submission" date="2011-05" db="EMBL/GenBank/DDBJ databases">
        <authorList>
            <person name="Muzny D."/>
            <person name="Qin X."/>
            <person name="Deng J."/>
            <person name="Jiang H."/>
            <person name="Liu Y."/>
            <person name="Qu J."/>
            <person name="Song X.-Z."/>
            <person name="Zhang L."/>
            <person name="Thornton R."/>
            <person name="Coyle M."/>
            <person name="Francisco L."/>
            <person name="Jackson L."/>
            <person name="Javaid M."/>
            <person name="Korchina V."/>
            <person name="Kovar C."/>
            <person name="Mata R."/>
            <person name="Mathew T."/>
            <person name="Ngo R."/>
            <person name="Nguyen L."/>
            <person name="Nguyen N."/>
            <person name="Okwuonu G."/>
            <person name="Ongeri F."/>
            <person name="Pham C."/>
            <person name="Simmons D."/>
            <person name="Wilczek-Boney K."/>
            <person name="Hale W."/>
            <person name="Jakkamsetti A."/>
            <person name="Pham P."/>
            <person name="Ruth R."/>
            <person name="San Lucas F."/>
            <person name="Warren J."/>
            <person name="Zhang J."/>
            <person name="Zhao Z."/>
            <person name="Zhou C."/>
            <person name="Zhu D."/>
            <person name="Lee S."/>
            <person name="Bess C."/>
            <person name="Blankenburg K."/>
            <person name="Forbes L."/>
            <person name="Fu Q."/>
            <person name="Gubbala S."/>
            <person name="Hirani K."/>
            <person name="Jayaseelan J.C."/>
            <person name="Lara F."/>
            <person name="Munidasa M."/>
            <person name="Palculict T."/>
            <person name="Patil S."/>
            <person name="Pu L.-L."/>
            <person name="Saada N."/>
            <person name="Tang L."/>
            <person name="Weissenberger G."/>
            <person name="Zhu Y."/>
            <person name="Hemphill L."/>
            <person name="Shang Y."/>
            <person name="Youmans B."/>
            <person name="Ayvaz T."/>
            <person name="Ross M."/>
            <person name="Santibanez J."/>
            <person name="Aqrawi P."/>
            <person name="Gross S."/>
            <person name="Joshi V."/>
            <person name="Fowler G."/>
            <person name="Nazareth L."/>
            <person name="Reid J."/>
            <person name="Worley K."/>
            <person name="Petrosino J."/>
            <person name="Highlander S."/>
            <person name="Gibbs R."/>
        </authorList>
    </citation>
    <scope>NUCLEOTIDE SEQUENCE [LARGE SCALE GENOMIC DNA]</scope>
    <source>
        <strain evidence="3 5">ATCC 33926</strain>
    </source>
</reference>
<dbReference type="CDD" id="cd03789">
    <property type="entry name" value="GT9_LPS_heptosyltransferase"/>
    <property type="match status" value="1"/>
</dbReference>
<dbReference type="EMBL" id="AFQE01000045">
    <property type="protein sequence ID" value="EGQ77472.1"/>
    <property type="molecule type" value="Genomic_DNA"/>
</dbReference>
<evidence type="ECO:0000313" key="6">
    <source>
        <dbReference type="Proteomes" id="UP000829455"/>
    </source>
</evidence>
<dbReference type="EMBL" id="CP094241">
    <property type="protein sequence ID" value="UNV84325.1"/>
    <property type="molecule type" value="Genomic_DNA"/>
</dbReference>
<evidence type="ECO:0000313" key="3">
    <source>
        <dbReference type="EMBL" id="EGQ77472.1"/>
    </source>
</evidence>
<keyword evidence="1" id="KW-0328">Glycosyltransferase</keyword>
<dbReference type="AlphaFoldDB" id="A0AA36XKZ6"/>
<keyword evidence="2" id="KW-0808">Transferase</keyword>
<accession>A0AA36XKZ6</accession>
<sequence length="368" mass="41888">MSLAQPNRILVIKLRHHGDVLLSTPVVDAIKQHFPECEVDMLVYQETADIIRDNPQIARIFTIDRQWKKQGVRMQFKHEKDLFRQLKARQYDWAFNLSDQWRAAIIAKLCSKCSVGFNCIKRDNAAWRWCHDFLNPDMGTTKHIVETHLGILPPLIRPEELSHAKVRMSISLDVRNSMEQKLREQGWQGENYVLLHPGARWLFKCWEDGKNAALVQLLLNHGHNVVLTASSSPVEHDMIEAILGRLKIPEGGKVWVLSGCLTLRELAAAIDRAKLFIGVDSVPMHIAAALDKPQIALFGATWLGIWHPYSLNAEVIWAGDYTDLPHPDSINTNNPERLLKAIPLEEVWNRVSAKLEKIDQTGTHAATE</sequence>
<organism evidence="3 5">
    <name type="scientific">Neisseria macacae ATCC 33926</name>
    <dbReference type="NCBI Taxonomy" id="997348"/>
    <lineage>
        <taxon>Bacteria</taxon>
        <taxon>Pseudomonadati</taxon>
        <taxon>Pseudomonadota</taxon>
        <taxon>Betaproteobacteria</taxon>
        <taxon>Neisseriales</taxon>
        <taxon>Neisseriaceae</taxon>
        <taxon>Neisseria</taxon>
    </lineage>
</organism>
<dbReference type="Pfam" id="PF01075">
    <property type="entry name" value="Glyco_transf_9"/>
    <property type="match status" value="1"/>
</dbReference>
<dbReference type="GO" id="GO:0009244">
    <property type="term" value="P:lipopolysaccharide core region biosynthetic process"/>
    <property type="evidence" value="ECO:0007669"/>
    <property type="project" value="TreeGrafter"/>
</dbReference>
<evidence type="ECO:0000313" key="5">
    <source>
        <dbReference type="Proteomes" id="UP000004982"/>
    </source>
</evidence>
<protein>
    <submittedName>
        <fullName evidence="3">Lipopolysaccharide heptosyltransferase III</fullName>
    </submittedName>
</protein>
<dbReference type="SUPFAM" id="SSF53756">
    <property type="entry name" value="UDP-Glycosyltransferase/glycogen phosphorylase"/>
    <property type="match status" value="1"/>
</dbReference>
<gene>
    <name evidence="4" type="primary">rfaQ</name>
    <name evidence="3" type="ORF">HMPREF9418_0976</name>
    <name evidence="4" type="ORF">MON40_09945</name>
</gene>